<organism evidence="2 3">
    <name type="scientific">Isoptericola hypogeus</name>
    <dbReference type="NCBI Taxonomy" id="300179"/>
    <lineage>
        <taxon>Bacteria</taxon>
        <taxon>Bacillati</taxon>
        <taxon>Actinomycetota</taxon>
        <taxon>Actinomycetes</taxon>
        <taxon>Micrococcales</taxon>
        <taxon>Promicromonosporaceae</taxon>
        <taxon>Isoptericola</taxon>
    </lineage>
</organism>
<dbReference type="Proteomes" id="UP001501138">
    <property type="component" value="Unassembled WGS sequence"/>
</dbReference>
<feature type="compositionally biased region" description="Acidic residues" evidence="1">
    <location>
        <begin position="90"/>
        <end position="105"/>
    </location>
</feature>
<gene>
    <name evidence="2" type="ORF">GCM10009809_38270</name>
</gene>
<proteinExistence type="predicted"/>
<evidence type="ECO:0000256" key="1">
    <source>
        <dbReference type="SAM" id="MobiDB-lite"/>
    </source>
</evidence>
<dbReference type="EMBL" id="BAAAPM010000009">
    <property type="protein sequence ID" value="GAA1739176.1"/>
    <property type="molecule type" value="Genomic_DNA"/>
</dbReference>
<name>A0ABN2JU84_9MICO</name>
<reference evidence="2 3" key="1">
    <citation type="journal article" date="2019" name="Int. J. Syst. Evol. Microbiol.">
        <title>The Global Catalogue of Microorganisms (GCM) 10K type strain sequencing project: providing services to taxonomists for standard genome sequencing and annotation.</title>
        <authorList>
            <consortium name="The Broad Institute Genomics Platform"/>
            <consortium name="The Broad Institute Genome Sequencing Center for Infectious Disease"/>
            <person name="Wu L."/>
            <person name="Ma J."/>
        </authorList>
    </citation>
    <scope>NUCLEOTIDE SEQUENCE [LARGE SCALE GENOMIC DNA]</scope>
    <source>
        <strain evidence="2 3">JCM 15589</strain>
    </source>
</reference>
<accession>A0ABN2JU84</accession>
<feature type="compositionally biased region" description="Basic and acidic residues" evidence="1">
    <location>
        <begin position="63"/>
        <end position="86"/>
    </location>
</feature>
<protein>
    <submittedName>
        <fullName evidence="2">Uncharacterized protein</fullName>
    </submittedName>
</protein>
<feature type="region of interest" description="Disordered" evidence="1">
    <location>
        <begin position="44"/>
        <end position="111"/>
    </location>
</feature>
<evidence type="ECO:0000313" key="3">
    <source>
        <dbReference type="Proteomes" id="UP001501138"/>
    </source>
</evidence>
<keyword evidence="3" id="KW-1185">Reference proteome</keyword>
<evidence type="ECO:0000313" key="2">
    <source>
        <dbReference type="EMBL" id="GAA1739176.1"/>
    </source>
</evidence>
<sequence>MSSTRWSARRRALTALAPYLDDDDVRAAARALAAEAGLEVAVQQVNELDGDEDVEATPAPTDNHGDHRDHHDSDDRADDDRVHPAAEVDAGADDDAHEPEPDEEALAERRRAILAESEALMARGRQWDHLRAGKETAR</sequence>
<comment type="caution">
    <text evidence="2">The sequence shown here is derived from an EMBL/GenBank/DDBJ whole genome shotgun (WGS) entry which is preliminary data.</text>
</comment>